<feature type="domain" description="F-box" evidence="1">
    <location>
        <begin position="54"/>
        <end position="100"/>
    </location>
</feature>
<evidence type="ECO:0000313" key="2">
    <source>
        <dbReference type="EMBL" id="KAF2448711.1"/>
    </source>
</evidence>
<dbReference type="AlphaFoldDB" id="A0A9P4PQT5"/>
<proteinExistence type="predicted"/>
<keyword evidence="3" id="KW-1185">Reference proteome</keyword>
<protein>
    <recommendedName>
        <fullName evidence="1">F-box domain-containing protein</fullName>
    </recommendedName>
</protein>
<dbReference type="SUPFAM" id="SSF81383">
    <property type="entry name" value="F-box domain"/>
    <property type="match status" value="1"/>
</dbReference>
<dbReference type="EMBL" id="MU001495">
    <property type="protein sequence ID" value="KAF2448711.1"/>
    <property type="molecule type" value="Genomic_DNA"/>
</dbReference>
<evidence type="ECO:0000313" key="3">
    <source>
        <dbReference type="Proteomes" id="UP000799764"/>
    </source>
</evidence>
<gene>
    <name evidence="2" type="ORF">P171DRAFT_441043</name>
</gene>
<name>A0A9P4PQT5_9PLEO</name>
<comment type="caution">
    <text evidence="2">The sequence shown here is derived from an EMBL/GenBank/DDBJ whole genome shotgun (WGS) entry which is preliminary data.</text>
</comment>
<dbReference type="Proteomes" id="UP000799764">
    <property type="component" value="Unassembled WGS sequence"/>
</dbReference>
<dbReference type="OrthoDB" id="3792830at2759"/>
<dbReference type="Pfam" id="PF00646">
    <property type="entry name" value="F-box"/>
    <property type="match status" value="1"/>
</dbReference>
<dbReference type="PROSITE" id="PS50181">
    <property type="entry name" value="FBOX"/>
    <property type="match status" value="1"/>
</dbReference>
<evidence type="ECO:0000259" key="1">
    <source>
        <dbReference type="PROSITE" id="PS50181"/>
    </source>
</evidence>
<organism evidence="2 3">
    <name type="scientific">Karstenula rhodostoma CBS 690.94</name>
    <dbReference type="NCBI Taxonomy" id="1392251"/>
    <lineage>
        <taxon>Eukaryota</taxon>
        <taxon>Fungi</taxon>
        <taxon>Dikarya</taxon>
        <taxon>Ascomycota</taxon>
        <taxon>Pezizomycotina</taxon>
        <taxon>Dothideomycetes</taxon>
        <taxon>Pleosporomycetidae</taxon>
        <taxon>Pleosporales</taxon>
        <taxon>Massarineae</taxon>
        <taxon>Didymosphaeriaceae</taxon>
        <taxon>Karstenula</taxon>
    </lineage>
</organism>
<dbReference type="InterPro" id="IPR001810">
    <property type="entry name" value="F-box_dom"/>
</dbReference>
<accession>A0A9P4PQT5</accession>
<sequence>MDGAQLSIDQTFRDAQQNSIRHLKEHLPHSHTLEQLCPLQRFGHNDTNLPTEDLGDLHKLPVELRCAVLGELDLKSLLAFSKVNRCAVRAVESMQSWKKVMKCAPNAIRMAIGIQTTHLFTVDQLASALDQRKCVDCGLLAPYLDVFTLDRCCLNTGGGCGARTPYRCRVVDKDWENFGIPQNHVGRLQLSSFRPLPGYYLHGIDDDFSELCIKPEERHLVFDGDAVVKLLRTVGHSTFLSGDVVLIDDWEDGYNLGFWHLSAVFAQWPSILDGEYALSMGVFCGICRNTSKYQGLRMDNAFYEPWNPISLSEGEEKELAMRAPLFSESSELIDHMKEVHGIVGLHDCADRL</sequence>
<dbReference type="InterPro" id="IPR036047">
    <property type="entry name" value="F-box-like_dom_sf"/>
</dbReference>
<reference evidence="2" key="1">
    <citation type="journal article" date="2020" name="Stud. Mycol.">
        <title>101 Dothideomycetes genomes: a test case for predicting lifestyles and emergence of pathogens.</title>
        <authorList>
            <person name="Haridas S."/>
            <person name="Albert R."/>
            <person name="Binder M."/>
            <person name="Bloem J."/>
            <person name="Labutti K."/>
            <person name="Salamov A."/>
            <person name="Andreopoulos B."/>
            <person name="Baker S."/>
            <person name="Barry K."/>
            <person name="Bills G."/>
            <person name="Bluhm B."/>
            <person name="Cannon C."/>
            <person name="Castanera R."/>
            <person name="Culley D."/>
            <person name="Daum C."/>
            <person name="Ezra D."/>
            <person name="Gonzalez J."/>
            <person name="Henrissat B."/>
            <person name="Kuo A."/>
            <person name="Liang C."/>
            <person name="Lipzen A."/>
            <person name="Lutzoni F."/>
            <person name="Magnuson J."/>
            <person name="Mondo S."/>
            <person name="Nolan M."/>
            <person name="Ohm R."/>
            <person name="Pangilinan J."/>
            <person name="Park H.-J."/>
            <person name="Ramirez L."/>
            <person name="Alfaro M."/>
            <person name="Sun H."/>
            <person name="Tritt A."/>
            <person name="Yoshinaga Y."/>
            <person name="Zwiers L.-H."/>
            <person name="Turgeon B."/>
            <person name="Goodwin S."/>
            <person name="Spatafora J."/>
            <person name="Crous P."/>
            <person name="Grigoriev I."/>
        </authorList>
    </citation>
    <scope>NUCLEOTIDE SEQUENCE</scope>
    <source>
        <strain evidence="2">CBS 690.94</strain>
    </source>
</reference>